<dbReference type="InterPro" id="IPR013780">
    <property type="entry name" value="Glyco_hydro_b"/>
</dbReference>
<feature type="domain" description="Alpha-1,6-glucosidases pullulanase-type C-terminal" evidence="1">
    <location>
        <begin position="3"/>
        <end position="56"/>
    </location>
</feature>
<dbReference type="Pfam" id="PF11852">
    <property type="entry name" value="Pullul_strch_C"/>
    <property type="match status" value="1"/>
</dbReference>
<organism evidence="2 3">
    <name type="scientific">Escallonia rubra</name>
    <dbReference type="NCBI Taxonomy" id="112253"/>
    <lineage>
        <taxon>Eukaryota</taxon>
        <taxon>Viridiplantae</taxon>
        <taxon>Streptophyta</taxon>
        <taxon>Embryophyta</taxon>
        <taxon>Tracheophyta</taxon>
        <taxon>Spermatophyta</taxon>
        <taxon>Magnoliopsida</taxon>
        <taxon>eudicotyledons</taxon>
        <taxon>Gunneridae</taxon>
        <taxon>Pentapetalae</taxon>
        <taxon>asterids</taxon>
        <taxon>campanulids</taxon>
        <taxon>Escalloniales</taxon>
        <taxon>Escalloniaceae</taxon>
        <taxon>Escallonia</taxon>
    </lineage>
</organism>
<comment type="caution">
    <text evidence="2">The sequence shown here is derived from an EMBL/GenBank/DDBJ whole genome shotgun (WGS) entry which is preliminary data.</text>
</comment>
<name>A0AA88S7Q4_9ASTE</name>
<sequence length="67" mass="7310">MCPTDVSFPSAALKAKAFQLHPVQMMSTDNTVKKSVYDASSGCFTVPPRTTSVFVEPRNTKESARQS</sequence>
<dbReference type="Gene3D" id="2.60.40.1180">
    <property type="entry name" value="Golgi alpha-mannosidase II"/>
    <property type="match status" value="1"/>
</dbReference>
<dbReference type="InterPro" id="IPR024561">
    <property type="entry name" value="Pullul_strch_C"/>
</dbReference>
<proteinExistence type="predicted"/>
<gene>
    <name evidence="2" type="ORF">RJ640_022697</name>
</gene>
<protein>
    <recommendedName>
        <fullName evidence="1">Alpha-1,6-glucosidases pullulanase-type C-terminal domain-containing protein</fullName>
    </recommendedName>
</protein>
<dbReference type="SUPFAM" id="SSF51011">
    <property type="entry name" value="Glycosyl hydrolase domain"/>
    <property type="match status" value="1"/>
</dbReference>
<keyword evidence="3" id="KW-1185">Reference proteome</keyword>
<dbReference type="EMBL" id="JAVXUO010001304">
    <property type="protein sequence ID" value="KAK2983755.1"/>
    <property type="molecule type" value="Genomic_DNA"/>
</dbReference>
<dbReference type="Proteomes" id="UP001187471">
    <property type="component" value="Unassembled WGS sequence"/>
</dbReference>
<dbReference type="AlphaFoldDB" id="A0AA88S7Q4"/>
<evidence type="ECO:0000313" key="2">
    <source>
        <dbReference type="EMBL" id="KAK2983755.1"/>
    </source>
</evidence>
<evidence type="ECO:0000259" key="1">
    <source>
        <dbReference type="Pfam" id="PF11852"/>
    </source>
</evidence>
<reference evidence="2" key="1">
    <citation type="submission" date="2022-12" db="EMBL/GenBank/DDBJ databases">
        <title>Draft genome assemblies for two species of Escallonia (Escalloniales).</title>
        <authorList>
            <person name="Chanderbali A."/>
            <person name="Dervinis C."/>
            <person name="Anghel I."/>
            <person name="Soltis D."/>
            <person name="Soltis P."/>
            <person name="Zapata F."/>
        </authorList>
    </citation>
    <scope>NUCLEOTIDE SEQUENCE</scope>
    <source>
        <strain evidence="2">UCBG92.1500</strain>
        <tissue evidence="2">Leaf</tissue>
    </source>
</reference>
<evidence type="ECO:0000313" key="3">
    <source>
        <dbReference type="Proteomes" id="UP001187471"/>
    </source>
</evidence>
<accession>A0AA88S7Q4</accession>